<dbReference type="AlphaFoldDB" id="A0A914XZY4"/>
<evidence type="ECO:0000256" key="2">
    <source>
        <dbReference type="ARBA" id="ARBA00022737"/>
    </source>
</evidence>
<dbReference type="InterPro" id="IPR036457">
    <property type="entry name" value="PPM-type-like_dom_sf"/>
</dbReference>
<name>A0A914XZY4_9BILA</name>
<dbReference type="InterPro" id="IPR001932">
    <property type="entry name" value="PPM-type_phosphatase-like_dom"/>
</dbReference>
<dbReference type="PROSITE" id="PS51450">
    <property type="entry name" value="LRR"/>
    <property type="match status" value="2"/>
</dbReference>
<keyword evidence="1" id="KW-0433">Leucine-rich repeat</keyword>
<evidence type="ECO:0000313" key="5">
    <source>
        <dbReference type="WBParaSite" id="PSU_v2.g13526.t1"/>
    </source>
</evidence>
<evidence type="ECO:0000256" key="1">
    <source>
        <dbReference type="ARBA" id="ARBA00022614"/>
    </source>
</evidence>
<evidence type="ECO:0000313" key="4">
    <source>
        <dbReference type="Proteomes" id="UP000887577"/>
    </source>
</evidence>
<dbReference type="Proteomes" id="UP000887577">
    <property type="component" value="Unplaced"/>
</dbReference>
<dbReference type="Gene3D" id="3.80.10.10">
    <property type="entry name" value="Ribonuclease Inhibitor"/>
    <property type="match status" value="2"/>
</dbReference>
<dbReference type="PANTHER" id="PTHR48051:SF1">
    <property type="entry name" value="RAS SUPPRESSOR PROTEIN 1"/>
    <property type="match status" value="1"/>
</dbReference>
<evidence type="ECO:0000259" key="3">
    <source>
        <dbReference type="SMART" id="SM00332"/>
    </source>
</evidence>
<dbReference type="Pfam" id="PF13516">
    <property type="entry name" value="LRR_6"/>
    <property type="match status" value="1"/>
</dbReference>
<dbReference type="WBParaSite" id="PSU_v2.g13526.t1">
    <property type="protein sequence ID" value="PSU_v2.g13526.t1"/>
    <property type="gene ID" value="PSU_v2.g13526"/>
</dbReference>
<keyword evidence="4" id="KW-1185">Reference proteome</keyword>
<accession>A0A914XZY4</accession>
<dbReference type="PANTHER" id="PTHR48051">
    <property type="match status" value="1"/>
</dbReference>
<sequence length="583" mass="66162">MNSFHDLNRLQTIKLSGNQLNETTLSSIVACRKLRVLDISYNNFRFFNDRYFIAYKDLKPKLNFYLFSALSQLTFLEELNLSGNLLSSLSTEISQLPSLQVLRAHSNRITNIPDLSFSKSLKIIDLSNNRLLKLKVEYCVGENLKFLDLTCNPFSDETNNLSIKSERRAISIVDISKRSALSNIQFGFSETPGQKTKQSTQQLRPKNLNDITFAIIDGGSNPEITDVVKSTLKHHLETPNREDPEMLRRAVLRTHEDIGKKGNRLGASDDLINGVATSGTAIGYTFLYPAVVPNPRLHCINCTDEDDFIVIANRVVWQSLSEREIIEAVKQCTNPLQAAKRLQDMCQAHEQIGNISIIVIKFASPNKDGTILRNNFSRFPTKEKSTFSPPKYSPISLPIETYQAKPFHLRSFSEQRVTNQSTLKNIENRLKKISVAINRIDSDSSGIYYVNPPNSNENKTNGRSTLRKIKDRHKINETVRLSSSHSESHLTSSSQNGYILNYDKAIHLQQPPQTYISQHLLPDIANVGNFSPPLTSDTATSEDSSVFSQEKFQEARKKVEKQLCLDKPYILPKQNVYVRRHHF</sequence>
<dbReference type="SUPFAM" id="SSF81606">
    <property type="entry name" value="PP2C-like"/>
    <property type="match status" value="1"/>
</dbReference>
<dbReference type="SUPFAM" id="SSF52058">
    <property type="entry name" value="L domain-like"/>
    <property type="match status" value="1"/>
</dbReference>
<keyword evidence="2" id="KW-0677">Repeat</keyword>
<proteinExistence type="predicted"/>
<dbReference type="Pfam" id="PF00481">
    <property type="entry name" value="PP2C"/>
    <property type="match status" value="1"/>
</dbReference>
<dbReference type="GO" id="GO:0005737">
    <property type="term" value="C:cytoplasm"/>
    <property type="evidence" value="ECO:0007669"/>
    <property type="project" value="TreeGrafter"/>
</dbReference>
<protein>
    <submittedName>
        <fullName evidence="5">PPM-type phosphatase domain-containing protein</fullName>
    </submittedName>
</protein>
<organism evidence="4 5">
    <name type="scientific">Panagrolaimus superbus</name>
    <dbReference type="NCBI Taxonomy" id="310955"/>
    <lineage>
        <taxon>Eukaryota</taxon>
        <taxon>Metazoa</taxon>
        <taxon>Ecdysozoa</taxon>
        <taxon>Nematoda</taxon>
        <taxon>Chromadorea</taxon>
        <taxon>Rhabditida</taxon>
        <taxon>Tylenchina</taxon>
        <taxon>Panagrolaimomorpha</taxon>
        <taxon>Panagrolaimoidea</taxon>
        <taxon>Panagrolaimidae</taxon>
        <taxon>Panagrolaimus</taxon>
    </lineage>
</organism>
<feature type="domain" description="PPM-type phosphatase" evidence="3">
    <location>
        <begin position="164"/>
        <end position="360"/>
    </location>
</feature>
<dbReference type="Gene3D" id="3.60.40.10">
    <property type="entry name" value="PPM-type phosphatase domain"/>
    <property type="match status" value="1"/>
</dbReference>
<dbReference type="InterPro" id="IPR001611">
    <property type="entry name" value="Leu-rich_rpt"/>
</dbReference>
<reference evidence="5" key="1">
    <citation type="submission" date="2022-11" db="UniProtKB">
        <authorList>
            <consortium name="WormBaseParasite"/>
        </authorList>
    </citation>
    <scope>IDENTIFICATION</scope>
</reference>
<dbReference type="SMART" id="SM00332">
    <property type="entry name" value="PP2Cc"/>
    <property type="match status" value="1"/>
</dbReference>
<dbReference type="InterPro" id="IPR032675">
    <property type="entry name" value="LRR_dom_sf"/>
</dbReference>
<dbReference type="SMART" id="SM00369">
    <property type="entry name" value="LRR_TYP"/>
    <property type="match status" value="3"/>
</dbReference>
<dbReference type="InterPro" id="IPR050216">
    <property type="entry name" value="LRR_domain-containing"/>
</dbReference>
<dbReference type="InterPro" id="IPR003591">
    <property type="entry name" value="Leu-rich_rpt_typical-subtyp"/>
</dbReference>